<evidence type="ECO:0000313" key="2">
    <source>
        <dbReference type="Proteomes" id="UP001196413"/>
    </source>
</evidence>
<dbReference type="AlphaFoldDB" id="A0AAD5R998"/>
<organism evidence="1 2">
    <name type="scientific">Parelaphostrongylus tenuis</name>
    <name type="common">Meningeal worm</name>
    <dbReference type="NCBI Taxonomy" id="148309"/>
    <lineage>
        <taxon>Eukaryota</taxon>
        <taxon>Metazoa</taxon>
        <taxon>Ecdysozoa</taxon>
        <taxon>Nematoda</taxon>
        <taxon>Chromadorea</taxon>
        <taxon>Rhabditida</taxon>
        <taxon>Rhabditina</taxon>
        <taxon>Rhabditomorpha</taxon>
        <taxon>Strongyloidea</taxon>
        <taxon>Metastrongylidae</taxon>
        <taxon>Parelaphostrongylus</taxon>
    </lineage>
</organism>
<reference evidence="1" key="1">
    <citation type="submission" date="2021-06" db="EMBL/GenBank/DDBJ databases">
        <title>Parelaphostrongylus tenuis whole genome reference sequence.</title>
        <authorList>
            <person name="Garwood T.J."/>
            <person name="Larsen P.A."/>
            <person name="Fountain-Jones N.M."/>
            <person name="Garbe J.R."/>
            <person name="Macchietto M.G."/>
            <person name="Kania S.A."/>
            <person name="Gerhold R.W."/>
            <person name="Richards J.E."/>
            <person name="Wolf T.M."/>
        </authorList>
    </citation>
    <scope>NUCLEOTIDE SEQUENCE</scope>
    <source>
        <strain evidence="1">MNPRO001-30</strain>
        <tissue evidence="1">Meninges</tissue>
    </source>
</reference>
<protein>
    <submittedName>
        <fullName evidence="1">Uncharacterized protein</fullName>
    </submittedName>
</protein>
<comment type="caution">
    <text evidence="1">The sequence shown here is derived from an EMBL/GenBank/DDBJ whole genome shotgun (WGS) entry which is preliminary data.</text>
</comment>
<accession>A0AAD5R998</accession>
<dbReference type="EMBL" id="JAHQIW010007094">
    <property type="protein sequence ID" value="KAJ1372115.1"/>
    <property type="molecule type" value="Genomic_DNA"/>
</dbReference>
<gene>
    <name evidence="1" type="ORF">KIN20_034186</name>
</gene>
<proteinExistence type="predicted"/>
<name>A0AAD5R998_PARTN</name>
<keyword evidence="2" id="KW-1185">Reference proteome</keyword>
<evidence type="ECO:0000313" key="1">
    <source>
        <dbReference type="EMBL" id="KAJ1372115.1"/>
    </source>
</evidence>
<dbReference type="Proteomes" id="UP001196413">
    <property type="component" value="Unassembled WGS sequence"/>
</dbReference>
<sequence>MNTAPVMVEWTTDVQSTTMLSFDKSSTGVQGRIVLEYRNPVDFYDLFIRRVWQLIVQQTNIYGRQVDRQRGNTNIAEMKRFLSLYVCRWPL</sequence>